<feature type="domain" description="Retroviral polymerase SH3-like" evidence="4">
    <location>
        <begin position="68"/>
        <end position="122"/>
    </location>
</feature>
<dbReference type="InterPro" id="IPR057670">
    <property type="entry name" value="SH3_retrovirus"/>
</dbReference>
<dbReference type="PANTHER" id="PTHR11439:SF440">
    <property type="entry name" value="INTEGRASE CATALYTIC DOMAIN-CONTAINING PROTEIN"/>
    <property type="match status" value="1"/>
</dbReference>
<dbReference type="Pfam" id="PF07727">
    <property type="entry name" value="RVT_2"/>
    <property type="match status" value="1"/>
</dbReference>
<name>A0AAD5LY10_PYTIN</name>
<dbReference type="CDD" id="cd09272">
    <property type="entry name" value="RNase_HI_RT_Ty1"/>
    <property type="match status" value="1"/>
</dbReference>
<evidence type="ECO:0000256" key="2">
    <source>
        <dbReference type="SAM" id="SignalP"/>
    </source>
</evidence>
<protein>
    <recommendedName>
        <fullName evidence="7">Reverse transcriptase Ty1/copia-type domain-containing protein</fullName>
    </recommendedName>
</protein>
<evidence type="ECO:0000313" key="5">
    <source>
        <dbReference type="EMBL" id="KAJ0395767.1"/>
    </source>
</evidence>
<feature type="signal peptide" evidence="2">
    <location>
        <begin position="1"/>
        <end position="27"/>
    </location>
</feature>
<gene>
    <name evidence="5" type="ORF">P43SY_005684</name>
</gene>
<dbReference type="PANTHER" id="PTHR11439">
    <property type="entry name" value="GAG-POL-RELATED RETROTRANSPOSON"/>
    <property type="match status" value="1"/>
</dbReference>
<accession>A0AAD5LY10</accession>
<feature type="domain" description="Reverse transcriptase Ty1/copia-type" evidence="3">
    <location>
        <begin position="275"/>
        <end position="529"/>
    </location>
</feature>
<feature type="compositionally biased region" description="Low complexity" evidence="1">
    <location>
        <begin position="168"/>
        <end position="177"/>
    </location>
</feature>
<dbReference type="InterPro" id="IPR013103">
    <property type="entry name" value="RVT_2"/>
</dbReference>
<dbReference type="SUPFAM" id="SSF56672">
    <property type="entry name" value="DNA/RNA polymerases"/>
    <property type="match status" value="1"/>
</dbReference>
<dbReference type="InterPro" id="IPR043502">
    <property type="entry name" value="DNA/RNA_pol_sf"/>
</dbReference>
<reference evidence="5" key="1">
    <citation type="submission" date="2021-12" db="EMBL/GenBank/DDBJ databases">
        <title>Prjna785345.</title>
        <authorList>
            <person name="Rujirawat T."/>
            <person name="Krajaejun T."/>
        </authorList>
    </citation>
    <scope>NUCLEOTIDE SEQUENCE</scope>
    <source>
        <strain evidence="5">Pi057C3</strain>
    </source>
</reference>
<keyword evidence="2" id="KW-0732">Signal</keyword>
<dbReference type="AlphaFoldDB" id="A0AAD5LY10"/>
<sequence>MHRTVMNMIRCLLFACGLPLHFWGDAAEYAVYILNRMPTRANSRRRSPIEVITGVRPSLIQVVVFGSPCTVFRDPKKKSLKERAQAGIIVGKNEETKGFKVYLPKDRVVVTTRHIANVETLPEDANEKLRRVLEAESEGELEDLAREREERRRHALEEEEKKAESGDEGASGAGASEQTEADKNKQKKSKKAKQDGDKKGWQWPTRRSTRRKRKSARRAEADGEAANFALSALNGVKPEYASLPDPKNYRESVRSPDAELWAKARKEELDALWVNETWTPLKRVGGKHYLHTKWVLKKKKNKDGEIERYKARLVACGNEQVAGVDYVLTFAAVLEMTSGKFILGMGIVWGVAARHFDVPSAYPRAMGEEGVEILLAIPDGMEFTADELRELGVSSVKELGLRVDKNLYGLRQAGRLWHQMLVTTLLDAGFTQSITDACVFFKVDEGGTTLVGAYVDDLLVTGTSNARVDAFFKTMSKLELKDLGVAENFLGMRIAYDKNGVCVIDQEKTIKELLERHGLEKANAVRMPIGEEGPVSEEDTAALPVTGPGTPERPTVRSFQSLVGSLLWVARCTRPDIAFAVHRASRRTHAPTVGDHKLAKRIARYLAGTTDVKMKMACDNPGSRKIRVETYSDADYAADKEDRKSVSGAMVMMNGMLIGWLCRKQTAVALSTAEAEFVAAALAGKEALGVLELARELELEVELPVLMHMDNQAAIKQVENEATSSQQKHVDVKVKFLRDYCSKKIVRPQFVQSKDMKADVLTKWMPGPRLLELREKIGMTSSEIQGRSVGSGNMVLHAVCGKESPRLACALGKKTQDICADQ</sequence>
<organism evidence="5 6">
    <name type="scientific">Pythium insidiosum</name>
    <name type="common">Pythiosis disease agent</name>
    <dbReference type="NCBI Taxonomy" id="114742"/>
    <lineage>
        <taxon>Eukaryota</taxon>
        <taxon>Sar</taxon>
        <taxon>Stramenopiles</taxon>
        <taxon>Oomycota</taxon>
        <taxon>Peronosporomycetes</taxon>
        <taxon>Pythiales</taxon>
        <taxon>Pythiaceae</taxon>
        <taxon>Pythium</taxon>
    </lineage>
</organism>
<feature type="region of interest" description="Disordered" evidence="1">
    <location>
        <begin position="534"/>
        <end position="554"/>
    </location>
</feature>
<feature type="chain" id="PRO_5041966080" description="Reverse transcriptase Ty1/copia-type domain-containing protein" evidence="2">
    <location>
        <begin position="28"/>
        <end position="822"/>
    </location>
</feature>
<dbReference type="SUPFAM" id="SSF53098">
    <property type="entry name" value="Ribonuclease H-like"/>
    <property type="match status" value="1"/>
</dbReference>
<evidence type="ECO:0000259" key="4">
    <source>
        <dbReference type="Pfam" id="PF25597"/>
    </source>
</evidence>
<proteinExistence type="predicted"/>
<feature type="compositionally biased region" description="Basic residues" evidence="1">
    <location>
        <begin position="207"/>
        <end position="216"/>
    </location>
</feature>
<evidence type="ECO:0008006" key="7">
    <source>
        <dbReference type="Google" id="ProtNLM"/>
    </source>
</evidence>
<dbReference type="Pfam" id="PF25597">
    <property type="entry name" value="SH3_retrovirus"/>
    <property type="match status" value="1"/>
</dbReference>
<dbReference type="InterPro" id="IPR012337">
    <property type="entry name" value="RNaseH-like_sf"/>
</dbReference>
<keyword evidence="6" id="KW-1185">Reference proteome</keyword>
<feature type="region of interest" description="Disordered" evidence="1">
    <location>
        <begin position="134"/>
        <end position="222"/>
    </location>
</feature>
<feature type="compositionally biased region" description="Basic and acidic residues" evidence="1">
    <location>
        <begin position="143"/>
        <end position="165"/>
    </location>
</feature>
<dbReference type="Proteomes" id="UP001209570">
    <property type="component" value="Unassembled WGS sequence"/>
</dbReference>
<evidence type="ECO:0000259" key="3">
    <source>
        <dbReference type="Pfam" id="PF07727"/>
    </source>
</evidence>
<dbReference type="EMBL" id="JAKCXM010000326">
    <property type="protein sequence ID" value="KAJ0395767.1"/>
    <property type="molecule type" value="Genomic_DNA"/>
</dbReference>
<comment type="caution">
    <text evidence="5">The sequence shown here is derived from an EMBL/GenBank/DDBJ whole genome shotgun (WGS) entry which is preliminary data.</text>
</comment>
<evidence type="ECO:0000313" key="6">
    <source>
        <dbReference type="Proteomes" id="UP001209570"/>
    </source>
</evidence>
<evidence type="ECO:0000256" key="1">
    <source>
        <dbReference type="SAM" id="MobiDB-lite"/>
    </source>
</evidence>